<name>X1DMM1_9ZZZZ</name>
<dbReference type="AlphaFoldDB" id="X1DMM1"/>
<dbReference type="EMBL" id="BART01029145">
    <property type="protein sequence ID" value="GAG97676.1"/>
    <property type="molecule type" value="Genomic_DNA"/>
</dbReference>
<comment type="caution">
    <text evidence="2">The sequence shown here is derived from an EMBL/GenBank/DDBJ whole genome shotgun (WGS) entry which is preliminary data.</text>
</comment>
<organism evidence="2">
    <name type="scientific">marine sediment metagenome</name>
    <dbReference type="NCBI Taxonomy" id="412755"/>
    <lineage>
        <taxon>unclassified sequences</taxon>
        <taxon>metagenomes</taxon>
        <taxon>ecological metagenomes</taxon>
    </lineage>
</organism>
<sequence length="110" mass="11923">MYDNNRTRKSLTAWLILLMFAAAGHGGEVDLKTIFREGIPPSPFINVVYGYANAMLEHGRDTYGTQKSGLFLSALDRKTLSPLKIRPPAPAGIREGDRPGSPGQPLLGAN</sequence>
<reference evidence="2" key="1">
    <citation type="journal article" date="2014" name="Front. Microbiol.">
        <title>High frequency of phylogenetically diverse reductive dehalogenase-homologous genes in deep subseafloor sedimentary metagenomes.</title>
        <authorList>
            <person name="Kawai M."/>
            <person name="Futagami T."/>
            <person name="Toyoda A."/>
            <person name="Takaki Y."/>
            <person name="Nishi S."/>
            <person name="Hori S."/>
            <person name="Arai W."/>
            <person name="Tsubouchi T."/>
            <person name="Morono Y."/>
            <person name="Uchiyama I."/>
            <person name="Ito T."/>
            <person name="Fujiyama A."/>
            <person name="Inagaki F."/>
            <person name="Takami H."/>
        </authorList>
    </citation>
    <scope>NUCLEOTIDE SEQUENCE</scope>
    <source>
        <strain evidence="2">Expedition CK06-06</strain>
    </source>
</reference>
<protein>
    <submittedName>
        <fullName evidence="2">Uncharacterized protein</fullName>
    </submittedName>
</protein>
<gene>
    <name evidence="2" type="ORF">S01H4_51218</name>
</gene>
<proteinExistence type="predicted"/>
<evidence type="ECO:0000313" key="2">
    <source>
        <dbReference type="EMBL" id="GAG97676.1"/>
    </source>
</evidence>
<accession>X1DMM1</accession>
<feature type="region of interest" description="Disordered" evidence="1">
    <location>
        <begin position="82"/>
        <end position="110"/>
    </location>
</feature>
<feature type="non-terminal residue" evidence="2">
    <location>
        <position position="110"/>
    </location>
</feature>
<evidence type="ECO:0000256" key="1">
    <source>
        <dbReference type="SAM" id="MobiDB-lite"/>
    </source>
</evidence>
<dbReference type="Gene3D" id="1.50.10.20">
    <property type="match status" value="1"/>
</dbReference>